<name>A0A0L6VFT5_9BASI</name>
<protein>
    <submittedName>
        <fullName evidence="2">Uncharacterized protein</fullName>
    </submittedName>
</protein>
<evidence type="ECO:0000313" key="3">
    <source>
        <dbReference type="Proteomes" id="UP000037035"/>
    </source>
</evidence>
<dbReference type="AlphaFoldDB" id="A0A0L6VFT5"/>
<dbReference type="EMBL" id="LAVV01006489">
    <property type="protein sequence ID" value="KNZ59651.1"/>
    <property type="molecule type" value="Genomic_DNA"/>
</dbReference>
<evidence type="ECO:0000256" key="1">
    <source>
        <dbReference type="SAM" id="MobiDB-lite"/>
    </source>
</evidence>
<dbReference type="OrthoDB" id="2497876at2759"/>
<dbReference type="VEuPathDB" id="FungiDB:VP01_1687g1"/>
<proteinExistence type="predicted"/>
<feature type="region of interest" description="Disordered" evidence="1">
    <location>
        <begin position="71"/>
        <end position="100"/>
    </location>
</feature>
<accession>A0A0L6VFT5</accession>
<comment type="caution">
    <text evidence="2">The sequence shown here is derived from an EMBL/GenBank/DDBJ whole genome shotgun (WGS) entry which is preliminary data.</text>
</comment>
<sequence length="142" mass="15615">MDTDWCIVCDTKIVLHHSASRDSHENEDEIGGQAEQPTMTTAVSAFCSQDCLIKSYLEAASQAHAYQHPEKTIGGLRRSQTNDSFMLHPGHSKKKLEAGSQRTLFHFPSNRKKVPAYPVRKKVVSSFTLNSCGSSSSTLSSS</sequence>
<dbReference type="Proteomes" id="UP000037035">
    <property type="component" value="Unassembled WGS sequence"/>
</dbReference>
<evidence type="ECO:0000313" key="2">
    <source>
        <dbReference type="EMBL" id="KNZ59651.1"/>
    </source>
</evidence>
<keyword evidence="3" id="KW-1185">Reference proteome</keyword>
<reference evidence="2 3" key="1">
    <citation type="submission" date="2015-08" db="EMBL/GenBank/DDBJ databases">
        <title>Next Generation Sequencing and Analysis of the Genome of Puccinia sorghi L Schw, the Causal Agent of Maize Common Rust.</title>
        <authorList>
            <person name="Rochi L."/>
            <person name="Burguener G."/>
            <person name="Darino M."/>
            <person name="Turjanski A."/>
            <person name="Kreff E."/>
            <person name="Dieguez M.J."/>
            <person name="Sacco F."/>
        </authorList>
    </citation>
    <scope>NUCLEOTIDE SEQUENCE [LARGE SCALE GENOMIC DNA]</scope>
    <source>
        <strain evidence="2 3">RO10H11247</strain>
    </source>
</reference>
<organism evidence="2 3">
    <name type="scientific">Puccinia sorghi</name>
    <dbReference type="NCBI Taxonomy" id="27349"/>
    <lineage>
        <taxon>Eukaryota</taxon>
        <taxon>Fungi</taxon>
        <taxon>Dikarya</taxon>
        <taxon>Basidiomycota</taxon>
        <taxon>Pucciniomycotina</taxon>
        <taxon>Pucciniomycetes</taxon>
        <taxon>Pucciniales</taxon>
        <taxon>Pucciniaceae</taxon>
        <taxon>Puccinia</taxon>
    </lineage>
</organism>
<gene>
    <name evidence="2" type="ORF">VP01_1687g1</name>
</gene>